<sequence>MSAYTQENRNYLFLRVIRYVWNIALEQRNLRRRERSQKITYNTQAHELSEARKESWLKEGSAAVQQQALRDLNQAFQNWWNRPDHFGRPTWRKAGINEGFAVRDLSVRRINRKWGQVFVPKCGWVKFRVTREWSDIETASSARVTLDRSGRWFVSFTRLAPQIERKSTGFVIGIDMGIAITVATSNGEFLDMPELLTKGEHQRKRRLQRRLARQVKGSNRYKATKLAIAKLAAKEVDRRKDWIEWTTTDLVRDYDLISLEDLKITNMTKSAKGTKDKPGKNVKAKSGLNRSILEQGWGLFCQRLTDKATNAVTPVEIIAINPAYTSLHCSECGYTDKKNRDSQALFHCLSCGYTDNADVNAAKNIIAAGLVVQERGGQSHIVSTKTQHSDPAKRTTTPKAA</sequence>
<dbReference type="eggNOG" id="COG0675">
    <property type="taxonomic scope" value="Bacteria"/>
</dbReference>
<keyword evidence="9" id="KW-1185">Reference proteome</keyword>
<accession>A0A0D8FQT7</accession>
<evidence type="ECO:0000259" key="7">
    <source>
        <dbReference type="Pfam" id="PF07282"/>
    </source>
</evidence>
<dbReference type="GO" id="GO:0032196">
    <property type="term" value="P:transposition"/>
    <property type="evidence" value="ECO:0007669"/>
    <property type="project" value="UniProtKB-KW"/>
</dbReference>
<feature type="region of interest" description="Disordered" evidence="5">
    <location>
        <begin position="379"/>
        <end position="401"/>
    </location>
</feature>
<dbReference type="InterPro" id="IPR001959">
    <property type="entry name" value="Transposase"/>
</dbReference>
<protein>
    <submittedName>
        <fullName evidence="8">Putative transposase</fullName>
    </submittedName>
</protein>
<dbReference type="STRING" id="1121877.FEAC_29470"/>
<gene>
    <name evidence="8" type="ORF">FEAC_29470</name>
</gene>
<evidence type="ECO:0000256" key="3">
    <source>
        <dbReference type="ARBA" id="ARBA00023125"/>
    </source>
</evidence>
<dbReference type="GO" id="GO:0006310">
    <property type="term" value="P:DNA recombination"/>
    <property type="evidence" value="ECO:0007669"/>
    <property type="project" value="UniProtKB-KW"/>
</dbReference>
<organism evidence="8 9">
    <name type="scientific">Ferrimicrobium acidiphilum DSM 19497</name>
    <dbReference type="NCBI Taxonomy" id="1121877"/>
    <lineage>
        <taxon>Bacteria</taxon>
        <taxon>Bacillati</taxon>
        <taxon>Actinomycetota</taxon>
        <taxon>Acidimicrobiia</taxon>
        <taxon>Acidimicrobiales</taxon>
        <taxon>Acidimicrobiaceae</taxon>
        <taxon>Ferrimicrobium</taxon>
    </lineage>
</organism>
<keyword evidence="3" id="KW-0238">DNA-binding</keyword>
<dbReference type="Proteomes" id="UP000032336">
    <property type="component" value="Unassembled WGS sequence"/>
</dbReference>
<evidence type="ECO:0000256" key="1">
    <source>
        <dbReference type="ARBA" id="ARBA00008761"/>
    </source>
</evidence>
<dbReference type="NCBIfam" id="NF040570">
    <property type="entry name" value="guided_TnpB"/>
    <property type="match status" value="1"/>
</dbReference>
<evidence type="ECO:0000313" key="9">
    <source>
        <dbReference type="Proteomes" id="UP000032336"/>
    </source>
</evidence>
<dbReference type="AlphaFoldDB" id="A0A0D8FQT7"/>
<keyword evidence="2" id="KW-0815">Transposition</keyword>
<evidence type="ECO:0000256" key="5">
    <source>
        <dbReference type="SAM" id="MobiDB-lite"/>
    </source>
</evidence>
<comment type="similarity">
    <text evidence="1">In the C-terminal section; belongs to the transposase 35 family.</text>
</comment>
<dbReference type="Pfam" id="PF07282">
    <property type="entry name" value="Cas12f1-like_TNB"/>
    <property type="match status" value="1"/>
</dbReference>
<dbReference type="Pfam" id="PF01385">
    <property type="entry name" value="OrfB_IS605"/>
    <property type="match status" value="1"/>
</dbReference>
<proteinExistence type="inferred from homology"/>
<feature type="domain" description="Probable transposase IS891/IS1136/IS1341" evidence="6">
    <location>
        <begin position="163"/>
        <end position="270"/>
    </location>
</feature>
<dbReference type="EMBL" id="JXUW01000049">
    <property type="protein sequence ID" value="KJE75314.1"/>
    <property type="molecule type" value="Genomic_DNA"/>
</dbReference>
<keyword evidence="4" id="KW-0233">DNA recombination</keyword>
<dbReference type="GeneID" id="78373905"/>
<comment type="caution">
    <text evidence="8">The sequence shown here is derived from an EMBL/GenBank/DDBJ whole genome shotgun (WGS) entry which is preliminary data.</text>
</comment>
<name>A0A0D8FQT7_9ACTN</name>
<evidence type="ECO:0000313" key="8">
    <source>
        <dbReference type="EMBL" id="KJE75314.1"/>
    </source>
</evidence>
<feature type="domain" description="Cas12f1-like TNB" evidence="7">
    <location>
        <begin position="297"/>
        <end position="365"/>
    </location>
</feature>
<evidence type="ECO:0000256" key="2">
    <source>
        <dbReference type="ARBA" id="ARBA00022578"/>
    </source>
</evidence>
<dbReference type="GO" id="GO:0003677">
    <property type="term" value="F:DNA binding"/>
    <property type="evidence" value="ECO:0007669"/>
    <property type="project" value="UniProtKB-KW"/>
</dbReference>
<evidence type="ECO:0000259" key="6">
    <source>
        <dbReference type="Pfam" id="PF01385"/>
    </source>
</evidence>
<evidence type="ECO:0000256" key="4">
    <source>
        <dbReference type="ARBA" id="ARBA00023172"/>
    </source>
</evidence>
<dbReference type="RefSeq" id="WP_052566567.1">
    <property type="nucleotide sequence ID" value="NZ_JXUW01000049.1"/>
</dbReference>
<dbReference type="InterPro" id="IPR010095">
    <property type="entry name" value="Cas12f1-like_TNB"/>
</dbReference>
<reference evidence="8 9" key="1">
    <citation type="submission" date="2015-01" db="EMBL/GenBank/DDBJ databases">
        <title>Draft genome of the acidophilic iron oxidizer Ferrimicrobium acidiphilum strain T23.</title>
        <authorList>
            <person name="Poehlein A."/>
            <person name="Eisen S."/>
            <person name="Schloemann M."/>
            <person name="Johnson B.D."/>
            <person name="Daniel R."/>
            <person name="Muehling M."/>
        </authorList>
    </citation>
    <scope>NUCLEOTIDE SEQUENCE [LARGE SCALE GENOMIC DNA]</scope>
    <source>
        <strain evidence="8 9">T23</strain>
    </source>
</reference>